<dbReference type="InterPro" id="IPR048366">
    <property type="entry name" value="TNP-like_GBD"/>
</dbReference>
<feature type="domain" description="Transposable element P transposase-like RNase H C-terminal" evidence="3">
    <location>
        <begin position="366"/>
        <end position="400"/>
    </location>
</feature>
<evidence type="ECO:0008006" key="6">
    <source>
        <dbReference type="Google" id="ProtNLM"/>
    </source>
</evidence>
<evidence type="ECO:0000259" key="3">
    <source>
        <dbReference type="Pfam" id="PF21789"/>
    </source>
</evidence>
<feature type="domain" description="Transposable element P transposase-like GTP-binding insertion" evidence="2">
    <location>
        <begin position="177"/>
        <end position="293"/>
    </location>
</feature>
<dbReference type="Proteomes" id="UP001627154">
    <property type="component" value="Unassembled WGS sequence"/>
</dbReference>
<dbReference type="PANTHER" id="PTHR47577">
    <property type="entry name" value="THAP DOMAIN-CONTAINING PROTEIN 6"/>
    <property type="match status" value="1"/>
</dbReference>
<evidence type="ECO:0000259" key="2">
    <source>
        <dbReference type="Pfam" id="PF21788"/>
    </source>
</evidence>
<comment type="caution">
    <text evidence="4">The sequence shown here is derived from an EMBL/GenBank/DDBJ whole genome shotgun (WGS) entry which is preliminary data.</text>
</comment>
<dbReference type="AlphaFoldDB" id="A0ABD2WYE5"/>
<gene>
    <name evidence="4" type="ORF">TKK_008752</name>
</gene>
<sequence length="620" mass="70842">MLRTWLQTVNYEPGISRESFQTVEDFSKNALVNGKKLYFNLCLDEMSIRRHVSWNKSKEKFEGFVDFGRPTDCQDNEEQASNALVFMLVCINGYFKIPVAYYLINSLSGDQKSSLILEILDECCVHEIDVRNITFDGALSNINMVEKLGASIYGNTSISYFHSSILERRIYVSLDACHMLKLVRNALLSRDIIDGEGKIISWDYIRKLVDLQDKEGLHLATKIKRRHVEPFNEKMKVCLAAQVLSRSVAAALETCEFDLELDQFENASATARFCRIIDDCFDLLNSRNQFNKCPSKSSISTQNIKEMKMKVQIYTRYFENLQIDGRSILKTKKRTGFLGLIISMKNALQMAEEMFAEGHLDFLLTYKLSQDHLEMFFACIRKTGGFNNNPTAMQFKSAYRKLISHVSIKVPLTANCTPKDDTIILMNKTDKDDQNCDVVNENEESSKDFADASILCDMLPLSMYIDEVIAYVSGAVVKSIKNKIKCSACIDDLTANAKEHPLSSLQVRKTYGALTSASQDVIFICQTAEKILKAQNSLVQPRIVDKMIITAIKMLPVNALFTKNEHVFDQAPLFDHRNQLIRMVLKQYYLIRLHHEAAKISEFKSRVRTKLQRIIVFSNQ</sequence>
<dbReference type="Pfam" id="PF21789">
    <property type="entry name" value="TNP-like_RNaseH_C"/>
    <property type="match status" value="1"/>
</dbReference>
<dbReference type="EMBL" id="JBJJXI010000062">
    <property type="protein sequence ID" value="KAL3397668.1"/>
    <property type="molecule type" value="Genomic_DNA"/>
</dbReference>
<dbReference type="InterPro" id="IPR048365">
    <property type="entry name" value="TNP-like_RNaseH_N"/>
</dbReference>
<dbReference type="Pfam" id="PF21788">
    <property type="entry name" value="TNP-like_GBD"/>
    <property type="match status" value="1"/>
</dbReference>
<evidence type="ECO:0000313" key="4">
    <source>
        <dbReference type="EMBL" id="KAL3397668.1"/>
    </source>
</evidence>
<accession>A0ABD2WYE5</accession>
<dbReference type="Pfam" id="PF21787">
    <property type="entry name" value="TNP-like_RNaseH_N"/>
    <property type="match status" value="1"/>
</dbReference>
<proteinExistence type="predicted"/>
<dbReference type="PANTHER" id="PTHR47577:SF2">
    <property type="entry name" value="THAP DOMAIN CONTAINING 9"/>
    <property type="match status" value="1"/>
</dbReference>
<protein>
    <recommendedName>
        <fullName evidence="6">THAP-type domain-containing protein</fullName>
    </recommendedName>
</protein>
<reference evidence="4 5" key="1">
    <citation type="journal article" date="2024" name="bioRxiv">
        <title>A reference genome for Trichogramma kaykai: A tiny desert-dwelling parasitoid wasp with competing sex-ratio distorters.</title>
        <authorList>
            <person name="Culotta J."/>
            <person name="Lindsey A.R."/>
        </authorList>
    </citation>
    <scope>NUCLEOTIDE SEQUENCE [LARGE SCALE GENOMIC DNA]</scope>
    <source>
        <strain evidence="4 5">KSX58</strain>
    </source>
</reference>
<feature type="domain" description="Transposable element P transposase-like RNase H" evidence="1">
    <location>
        <begin position="12"/>
        <end position="149"/>
    </location>
</feature>
<evidence type="ECO:0000313" key="5">
    <source>
        <dbReference type="Proteomes" id="UP001627154"/>
    </source>
</evidence>
<evidence type="ECO:0000259" key="1">
    <source>
        <dbReference type="Pfam" id="PF21787"/>
    </source>
</evidence>
<organism evidence="4 5">
    <name type="scientific">Trichogramma kaykai</name>
    <dbReference type="NCBI Taxonomy" id="54128"/>
    <lineage>
        <taxon>Eukaryota</taxon>
        <taxon>Metazoa</taxon>
        <taxon>Ecdysozoa</taxon>
        <taxon>Arthropoda</taxon>
        <taxon>Hexapoda</taxon>
        <taxon>Insecta</taxon>
        <taxon>Pterygota</taxon>
        <taxon>Neoptera</taxon>
        <taxon>Endopterygota</taxon>
        <taxon>Hymenoptera</taxon>
        <taxon>Apocrita</taxon>
        <taxon>Proctotrupomorpha</taxon>
        <taxon>Chalcidoidea</taxon>
        <taxon>Trichogrammatidae</taxon>
        <taxon>Trichogramma</taxon>
    </lineage>
</organism>
<keyword evidence="5" id="KW-1185">Reference proteome</keyword>
<dbReference type="InterPro" id="IPR048367">
    <property type="entry name" value="TNP-like_RNaseH_C"/>
</dbReference>
<name>A0ABD2WYE5_9HYME</name>